<keyword evidence="3" id="KW-1185">Reference proteome</keyword>
<gene>
    <name evidence="2" type="ORF">B0T18DRAFT_426230</name>
</gene>
<protein>
    <submittedName>
        <fullName evidence="2">Uncharacterized protein</fullName>
    </submittedName>
</protein>
<proteinExistence type="predicted"/>
<feature type="compositionally biased region" description="Low complexity" evidence="1">
    <location>
        <begin position="105"/>
        <end position="115"/>
    </location>
</feature>
<dbReference type="EMBL" id="JAUKUD010000002">
    <property type="protein sequence ID" value="KAK0751613.1"/>
    <property type="molecule type" value="Genomic_DNA"/>
</dbReference>
<dbReference type="Proteomes" id="UP001172155">
    <property type="component" value="Unassembled WGS sequence"/>
</dbReference>
<accession>A0AA40F5K4</accession>
<sequence>MTFFQWTTSLIARKSAPPKTQAELPASVPATALPRPAPSTPHIRTSEHRPELYTSFPWEPPAAPDAQGQDETIRLAIATRTPGSEASTLAAWTDLELAQRRAERPAASATAALRPSSRRAPRPRTPPAPPAFIPMLPRPRLPSPFSHLPPSPRSRPSRPPSAPPSQWAPPSSPPPPPPPPASYEYFSAASVADAMVRILRAHGWAGAFGVGILRSGRIGRKGRLEWVREVGWADGREDGGDGGVVVWIYREDGDDQGPLFGGETQWRGLTAFTLGREKVVVDEVEEAWQAWQEEEMMLQGLMIMSERRNGFGFSQQKELVVERTESLTAEQLADSRRFASCW</sequence>
<evidence type="ECO:0000313" key="3">
    <source>
        <dbReference type="Proteomes" id="UP001172155"/>
    </source>
</evidence>
<comment type="caution">
    <text evidence="2">The sequence shown here is derived from an EMBL/GenBank/DDBJ whole genome shotgun (WGS) entry which is preliminary data.</text>
</comment>
<reference evidence="2" key="1">
    <citation type="submission" date="2023-06" db="EMBL/GenBank/DDBJ databases">
        <title>Genome-scale phylogeny and comparative genomics of the fungal order Sordariales.</title>
        <authorList>
            <consortium name="Lawrence Berkeley National Laboratory"/>
            <person name="Hensen N."/>
            <person name="Bonometti L."/>
            <person name="Westerberg I."/>
            <person name="Brannstrom I.O."/>
            <person name="Guillou S."/>
            <person name="Cros-Aarteil S."/>
            <person name="Calhoun S."/>
            <person name="Haridas S."/>
            <person name="Kuo A."/>
            <person name="Mondo S."/>
            <person name="Pangilinan J."/>
            <person name="Riley R."/>
            <person name="LaButti K."/>
            <person name="Andreopoulos B."/>
            <person name="Lipzen A."/>
            <person name="Chen C."/>
            <person name="Yanf M."/>
            <person name="Daum C."/>
            <person name="Ng V."/>
            <person name="Clum A."/>
            <person name="Steindorff A."/>
            <person name="Ohm R."/>
            <person name="Martin F."/>
            <person name="Silar P."/>
            <person name="Natvig D."/>
            <person name="Lalanne C."/>
            <person name="Gautier V."/>
            <person name="Ament-velasquez S.L."/>
            <person name="Kruys A."/>
            <person name="Hutchinson M.I."/>
            <person name="Powell A.J."/>
            <person name="Barry K."/>
            <person name="Miller A.N."/>
            <person name="Grigoriev I.V."/>
            <person name="Debuchy R."/>
            <person name="Gladieux P."/>
            <person name="Thoren M.H."/>
            <person name="Johannesson H."/>
        </authorList>
    </citation>
    <scope>NUCLEOTIDE SEQUENCE</scope>
    <source>
        <strain evidence="2">SMH3187-1</strain>
    </source>
</reference>
<feature type="region of interest" description="Disordered" evidence="1">
    <location>
        <begin position="14"/>
        <end position="85"/>
    </location>
</feature>
<dbReference type="AlphaFoldDB" id="A0AA40F5K4"/>
<organism evidence="2 3">
    <name type="scientific">Schizothecium vesticola</name>
    <dbReference type="NCBI Taxonomy" id="314040"/>
    <lineage>
        <taxon>Eukaryota</taxon>
        <taxon>Fungi</taxon>
        <taxon>Dikarya</taxon>
        <taxon>Ascomycota</taxon>
        <taxon>Pezizomycotina</taxon>
        <taxon>Sordariomycetes</taxon>
        <taxon>Sordariomycetidae</taxon>
        <taxon>Sordariales</taxon>
        <taxon>Schizotheciaceae</taxon>
        <taxon>Schizothecium</taxon>
    </lineage>
</organism>
<feature type="region of interest" description="Disordered" evidence="1">
    <location>
        <begin position="101"/>
        <end position="179"/>
    </location>
</feature>
<name>A0AA40F5K4_9PEZI</name>
<feature type="compositionally biased region" description="Pro residues" evidence="1">
    <location>
        <begin position="123"/>
        <end position="179"/>
    </location>
</feature>
<evidence type="ECO:0000313" key="2">
    <source>
        <dbReference type="EMBL" id="KAK0751613.1"/>
    </source>
</evidence>
<evidence type="ECO:0000256" key="1">
    <source>
        <dbReference type="SAM" id="MobiDB-lite"/>
    </source>
</evidence>